<name>A0A495VY86_9PSEU</name>
<reference evidence="1 2" key="1">
    <citation type="submission" date="2018-10" db="EMBL/GenBank/DDBJ databases">
        <title>Sequencing the genomes of 1000 actinobacteria strains.</title>
        <authorList>
            <person name="Klenk H.-P."/>
        </authorList>
    </citation>
    <scope>NUCLEOTIDE SEQUENCE [LARGE SCALE GENOMIC DNA]</scope>
    <source>
        <strain evidence="1 2">DSM 43800</strain>
    </source>
</reference>
<dbReference type="Proteomes" id="UP000282084">
    <property type="component" value="Unassembled WGS sequence"/>
</dbReference>
<keyword evidence="2" id="KW-1185">Reference proteome</keyword>
<evidence type="ECO:0000313" key="1">
    <source>
        <dbReference type="EMBL" id="RKT54391.1"/>
    </source>
</evidence>
<protein>
    <submittedName>
        <fullName evidence="1">Uncharacterized protein</fullName>
    </submittedName>
</protein>
<gene>
    <name evidence="1" type="ORF">C8E97_3011</name>
</gene>
<dbReference type="EMBL" id="RBXO01000001">
    <property type="protein sequence ID" value="RKT54391.1"/>
    <property type="molecule type" value="Genomic_DNA"/>
</dbReference>
<dbReference type="AlphaFoldDB" id="A0A495VY86"/>
<sequence length="125" mass="13503">MPVATPQVWLPTYDRGLVRADLLLRVGAALLLTPDPPLPYGIVVQLHGDADGQRGRAHEYVITHAESLERAEQVMLEMLAEIDRALTTGQSGVIEFDAEGRPSLVSLRPVVAVEVEVGVEQQGIG</sequence>
<accession>A0A495VY86</accession>
<proteinExistence type="predicted"/>
<evidence type="ECO:0000313" key="2">
    <source>
        <dbReference type="Proteomes" id="UP000282084"/>
    </source>
</evidence>
<organism evidence="1 2">
    <name type="scientific">Saccharothrix australiensis</name>
    <dbReference type="NCBI Taxonomy" id="2072"/>
    <lineage>
        <taxon>Bacteria</taxon>
        <taxon>Bacillati</taxon>
        <taxon>Actinomycetota</taxon>
        <taxon>Actinomycetes</taxon>
        <taxon>Pseudonocardiales</taxon>
        <taxon>Pseudonocardiaceae</taxon>
        <taxon>Saccharothrix</taxon>
    </lineage>
</organism>
<comment type="caution">
    <text evidence="1">The sequence shown here is derived from an EMBL/GenBank/DDBJ whole genome shotgun (WGS) entry which is preliminary data.</text>
</comment>